<name>A0A699IKL6_TANCI</name>
<feature type="non-terminal residue" evidence="1">
    <location>
        <position position="208"/>
    </location>
</feature>
<accession>A0A699IKL6</accession>
<feature type="non-terminal residue" evidence="1">
    <location>
        <position position="1"/>
    </location>
</feature>
<protein>
    <submittedName>
        <fullName evidence="1">Uncharacterized protein</fullName>
    </submittedName>
</protein>
<sequence length="208" mass="23807">LTIVYEASGTQIDEFDDDDDDVENVYDKTDHAPAVLKIKKVVKSKAKPFKILNFLVHKPEFKSIVDQGWKKDVQGHNMFQVVKKLKSLKQPLRNLLKNQGNLHDRVVRLRHELDEVQKALDKYPARVSLREEEGVYLRDFNESTLDEERFLKLSLNGFGNEKADYMVKEITNGEIKDAMFSIGNDKAPIPDGFTLILFKKSSGLVGND</sequence>
<dbReference type="EMBL" id="BKCJ010317009">
    <property type="protein sequence ID" value="GEZ73884.1"/>
    <property type="molecule type" value="Genomic_DNA"/>
</dbReference>
<gene>
    <name evidence="1" type="ORF">Tci_545857</name>
</gene>
<evidence type="ECO:0000313" key="1">
    <source>
        <dbReference type="EMBL" id="GEZ73884.1"/>
    </source>
</evidence>
<dbReference type="AlphaFoldDB" id="A0A699IKL6"/>
<reference evidence="1" key="1">
    <citation type="journal article" date="2019" name="Sci. Rep.">
        <title>Draft genome of Tanacetum cinerariifolium, the natural source of mosquito coil.</title>
        <authorList>
            <person name="Yamashiro T."/>
            <person name="Shiraishi A."/>
            <person name="Satake H."/>
            <person name="Nakayama K."/>
        </authorList>
    </citation>
    <scope>NUCLEOTIDE SEQUENCE</scope>
</reference>
<proteinExistence type="predicted"/>
<organism evidence="1">
    <name type="scientific">Tanacetum cinerariifolium</name>
    <name type="common">Dalmatian daisy</name>
    <name type="synonym">Chrysanthemum cinerariifolium</name>
    <dbReference type="NCBI Taxonomy" id="118510"/>
    <lineage>
        <taxon>Eukaryota</taxon>
        <taxon>Viridiplantae</taxon>
        <taxon>Streptophyta</taxon>
        <taxon>Embryophyta</taxon>
        <taxon>Tracheophyta</taxon>
        <taxon>Spermatophyta</taxon>
        <taxon>Magnoliopsida</taxon>
        <taxon>eudicotyledons</taxon>
        <taxon>Gunneridae</taxon>
        <taxon>Pentapetalae</taxon>
        <taxon>asterids</taxon>
        <taxon>campanulids</taxon>
        <taxon>Asterales</taxon>
        <taxon>Asteraceae</taxon>
        <taxon>Asteroideae</taxon>
        <taxon>Anthemideae</taxon>
        <taxon>Anthemidinae</taxon>
        <taxon>Tanacetum</taxon>
    </lineage>
</organism>
<comment type="caution">
    <text evidence="1">The sequence shown here is derived from an EMBL/GenBank/DDBJ whole genome shotgun (WGS) entry which is preliminary data.</text>
</comment>